<accession>A0ACC2KXL9</accession>
<evidence type="ECO:0000313" key="1">
    <source>
        <dbReference type="EMBL" id="KAJ8625921.1"/>
    </source>
</evidence>
<dbReference type="Proteomes" id="UP001234297">
    <property type="component" value="Chromosome 6"/>
</dbReference>
<keyword evidence="2" id="KW-1185">Reference proteome</keyword>
<dbReference type="EMBL" id="CM056814">
    <property type="protein sequence ID" value="KAJ8625921.1"/>
    <property type="molecule type" value="Genomic_DNA"/>
</dbReference>
<sequence length="103" mass="11676">MSKLALPLQREHMQLEQHPKDIKRSRQESPIPPLQISDRAGCRAQICGGSKISDGRRALVRFMLGSTVESGRLAIARGREQMTERADQERKRGEDGKGRRRRG</sequence>
<gene>
    <name evidence="1" type="ORF">MRB53_019228</name>
</gene>
<comment type="caution">
    <text evidence="1">The sequence shown here is derived from an EMBL/GenBank/DDBJ whole genome shotgun (WGS) entry which is preliminary data.</text>
</comment>
<protein>
    <submittedName>
        <fullName evidence="1">Uncharacterized protein</fullName>
    </submittedName>
</protein>
<organism evidence="1 2">
    <name type="scientific">Persea americana</name>
    <name type="common">Avocado</name>
    <dbReference type="NCBI Taxonomy" id="3435"/>
    <lineage>
        <taxon>Eukaryota</taxon>
        <taxon>Viridiplantae</taxon>
        <taxon>Streptophyta</taxon>
        <taxon>Embryophyta</taxon>
        <taxon>Tracheophyta</taxon>
        <taxon>Spermatophyta</taxon>
        <taxon>Magnoliopsida</taxon>
        <taxon>Magnoliidae</taxon>
        <taxon>Laurales</taxon>
        <taxon>Lauraceae</taxon>
        <taxon>Persea</taxon>
    </lineage>
</organism>
<reference evidence="1 2" key="1">
    <citation type="journal article" date="2022" name="Hortic Res">
        <title>A haplotype resolved chromosomal level avocado genome allows analysis of novel avocado genes.</title>
        <authorList>
            <person name="Nath O."/>
            <person name="Fletcher S.J."/>
            <person name="Hayward A."/>
            <person name="Shaw L.M."/>
            <person name="Masouleh A.K."/>
            <person name="Furtado A."/>
            <person name="Henry R.J."/>
            <person name="Mitter N."/>
        </authorList>
    </citation>
    <scope>NUCLEOTIDE SEQUENCE [LARGE SCALE GENOMIC DNA]</scope>
    <source>
        <strain evidence="2">cv. Hass</strain>
    </source>
</reference>
<proteinExistence type="predicted"/>
<evidence type="ECO:0000313" key="2">
    <source>
        <dbReference type="Proteomes" id="UP001234297"/>
    </source>
</evidence>
<name>A0ACC2KXL9_PERAE</name>